<dbReference type="Gene3D" id="1.25.40.10">
    <property type="entry name" value="Tetratricopeptide repeat domain"/>
    <property type="match status" value="1"/>
</dbReference>
<evidence type="ECO:0000256" key="1">
    <source>
        <dbReference type="PROSITE-ProRule" id="PRU00339"/>
    </source>
</evidence>
<reference evidence="2 3" key="1">
    <citation type="submission" date="2008-07" db="EMBL/GenBank/DDBJ databases">
        <authorList>
            <person name="El-Sayed N."/>
            <person name="Caler E."/>
            <person name="Inman J."/>
            <person name="Amedeo P."/>
            <person name="Hass B."/>
            <person name="Wortman J."/>
        </authorList>
    </citation>
    <scope>NUCLEOTIDE SEQUENCE [LARGE SCALE GENOMIC DNA]</scope>
    <source>
        <strain evidence="3">ATCC 50983 / TXsc</strain>
    </source>
</reference>
<organism evidence="3">
    <name type="scientific">Perkinsus marinus (strain ATCC 50983 / TXsc)</name>
    <dbReference type="NCBI Taxonomy" id="423536"/>
    <lineage>
        <taxon>Eukaryota</taxon>
        <taxon>Sar</taxon>
        <taxon>Alveolata</taxon>
        <taxon>Perkinsozoa</taxon>
        <taxon>Perkinsea</taxon>
        <taxon>Perkinsida</taxon>
        <taxon>Perkinsidae</taxon>
        <taxon>Perkinsus</taxon>
    </lineage>
</organism>
<dbReference type="InterPro" id="IPR011990">
    <property type="entry name" value="TPR-like_helical_dom_sf"/>
</dbReference>
<proteinExistence type="predicted"/>
<keyword evidence="1" id="KW-0802">TPR repeat</keyword>
<evidence type="ECO:0000313" key="2">
    <source>
        <dbReference type="EMBL" id="EEQ98189.1"/>
    </source>
</evidence>
<dbReference type="RefSeq" id="XP_002765472.1">
    <property type="nucleotide sequence ID" value="XM_002765426.1"/>
</dbReference>
<feature type="repeat" description="TPR" evidence="1">
    <location>
        <begin position="50"/>
        <end position="83"/>
    </location>
</feature>
<dbReference type="AlphaFoldDB" id="C5LYF1"/>
<accession>C5LYF1</accession>
<evidence type="ECO:0000313" key="3">
    <source>
        <dbReference type="Proteomes" id="UP000007800"/>
    </source>
</evidence>
<name>C5LYF1_PERM5</name>
<dbReference type="Proteomes" id="UP000007800">
    <property type="component" value="Unassembled WGS sequence"/>
</dbReference>
<gene>
    <name evidence="2" type="ORF">Pmar_PMAR002007</name>
</gene>
<dbReference type="GeneID" id="9040723"/>
<dbReference type="SMART" id="SM00028">
    <property type="entry name" value="TPR"/>
    <property type="match status" value="2"/>
</dbReference>
<dbReference type="EMBL" id="GG686808">
    <property type="protein sequence ID" value="EEQ98189.1"/>
    <property type="molecule type" value="Genomic_DNA"/>
</dbReference>
<sequence>MFLQLDLCSEDKFTLAMTVLDQALGYLSNGANTSLQEYFRTDDDAKTLLSDIYGQQGVCQQSLGNIDRAIHCYSRAVEVDADAHACHANLAVLLLSMVSPQGNDDSLLKRAKEHLNRAVELDPSNSE</sequence>
<dbReference type="InterPro" id="IPR019734">
    <property type="entry name" value="TPR_rpt"/>
</dbReference>
<dbReference type="PROSITE" id="PS50005">
    <property type="entry name" value="TPR"/>
    <property type="match status" value="1"/>
</dbReference>
<dbReference type="Pfam" id="PF00515">
    <property type="entry name" value="TPR_1"/>
    <property type="match status" value="1"/>
</dbReference>
<dbReference type="SUPFAM" id="SSF48452">
    <property type="entry name" value="TPR-like"/>
    <property type="match status" value="1"/>
</dbReference>
<dbReference type="InParanoid" id="C5LYF1"/>
<protein>
    <submittedName>
        <fullName evidence="2">Uncharacterized protein</fullName>
    </submittedName>
</protein>
<keyword evidence="3" id="KW-1185">Reference proteome</keyword>
<dbReference type="OrthoDB" id="2335338at2759"/>